<dbReference type="AlphaFoldDB" id="A0A239NWM1"/>
<gene>
    <name evidence="1" type="ORF">SAMN05216252_1526</name>
</gene>
<dbReference type="GO" id="GO:0020037">
    <property type="term" value="F:heme binding"/>
    <property type="evidence" value="ECO:0007669"/>
    <property type="project" value="InterPro"/>
</dbReference>
<dbReference type="Gene3D" id="1.10.490.10">
    <property type="entry name" value="Globins"/>
    <property type="match status" value="1"/>
</dbReference>
<dbReference type="InterPro" id="IPR012292">
    <property type="entry name" value="Globin/Proto"/>
</dbReference>
<dbReference type="InterPro" id="IPR009050">
    <property type="entry name" value="Globin-like_sf"/>
</dbReference>
<dbReference type="Proteomes" id="UP000198280">
    <property type="component" value="Unassembled WGS sequence"/>
</dbReference>
<dbReference type="RefSeq" id="WP_089229274.1">
    <property type="nucleotide sequence ID" value="NZ_FZOF01000052.1"/>
</dbReference>
<evidence type="ECO:0000313" key="2">
    <source>
        <dbReference type="Proteomes" id="UP000198280"/>
    </source>
</evidence>
<dbReference type="CDD" id="cd08916">
    <property type="entry name" value="TrHb3_P"/>
    <property type="match status" value="1"/>
</dbReference>
<keyword evidence="2" id="KW-1185">Reference proteome</keyword>
<sequence>MSAPGPVATQGGTGRDLADRTDVERLVTAFYLRAFADPLIGPIFTEVARMDLDAHMPIMCDFWESVLFAAGRYRRNALAPHLALHRMAPLGPEHFGRWLALWSLTVDELFHGEKAELAKLQAGRIGGSLQRRLAGRDASEYVTIRRREGGETV</sequence>
<dbReference type="EMBL" id="FZOF01000052">
    <property type="protein sequence ID" value="SNT58764.1"/>
    <property type="molecule type" value="Genomic_DNA"/>
</dbReference>
<dbReference type="OrthoDB" id="25954at2"/>
<dbReference type="GO" id="GO:0019825">
    <property type="term" value="F:oxygen binding"/>
    <property type="evidence" value="ECO:0007669"/>
    <property type="project" value="InterPro"/>
</dbReference>
<dbReference type="SUPFAM" id="SSF46458">
    <property type="entry name" value="Globin-like"/>
    <property type="match status" value="1"/>
</dbReference>
<protein>
    <submittedName>
        <fullName evidence="1">Hemoglobin</fullName>
    </submittedName>
</protein>
<accession>A0A239NWM1</accession>
<proteinExistence type="predicted"/>
<name>A0A239NWM1_9ACTN</name>
<evidence type="ECO:0000313" key="1">
    <source>
        <dbReference type="EMBL" id="SNT58764.1"/>
    </source>
</evidence>
<reference evidence="1 2" key="1">
    <citation type="submission" date="2017-06" db="EMBL/GenBank/DDBJ databases">
        <authorList>
            <person name="Kim H.J."/>
            <person name="Triplett B.A."/>
        </authorList>
    </citation>
    <scope>NUCLEOTIDE SEQUENCE [LARGE SCALE GENOMIC DNA]</scope>
    <source>
        <strain evidence="1 2">CGMCC 4.1858</strain>
    </source>
</reference>
<organism evidence="1 2">
    <name type="scientific">Actinacidiphila glaucinigra</name>
    <dbReference type="NCBI Taxonomy" id="235986"/>
    <lineage>
        <taxon>Bacteria</taxon>
        <taxon>Bacillati</taxon>
        <taxon>Actinomycetota</taxon>
        <taxon>Actinomycetes</taxon>
        <taxon>Kitasatosporales</taxon>
        <taxon>Streptomycetaceae</taxon>
        <taxon>Actinacidiphila</taxon>
    </lineage>
</organism>